<name>A0A0M3RAY3_9BACI</name>
<keyword evidence="7" id="KW-1185">Reference proteome</keyword>
<keyword evidence="4" id="KW-0804">Transcription</keyword>
<dbReference type="AlphaFoldDB" id="A0A0M3RAY3"/>
<dbReference type="SUPFAM" id="SSF46955">
    <property type="entry name" value="Putative DNA-binding domain"/>
    <property type="match status" value="1"/>
</dbReference>
<dbReference type="PATRIC" id="fig|1441095.3.peg.4973"/>
<dbReference type="PRINTS" id="PR00040">
    <property type="entry name" value="HTHMERR"/>
</dbReference>
<dbReference type="Gene3D" id="1.10.1660.10">
    <property type="match status" value="1"/>
</dbReference>
<dbReference type="STRING" id="1441095.AM592_22480"/>
<gene>
    <name evidence="6" type="ORF">AM592_22480</name>
</gene>
<dbReference type="CDD" id="cd01109">
    <property type="entry name" value="HTH_YyaN"/>
    <property type="match status" value="1"/>
</dbReference>
<organism evidence="6 7">
    <name type="scientific">Bacillus gobiensis</name>
    <dbReference type="NCBI Taxonomy" id="1441095"/>
    <lineage>
        <taxon>Bacteria</taxon>
        <taxon>Bacillati</taxon>
        <taxon>Bacillota</taxon>
        <taxon>Bacilli</taxon>
        <taxon>Bacillales</taxon>
        <taxon>Bacillaceae</taxon>
        <taxon>Bacillus</taxon>
    </lineage>
</organism>
<dbReference type="InterPro" id="IPR047057">
    <property type="entry name" value="MerR_fam"/>
</dbReference>
<keyword evidence="2" id="KW-0805">Transcription regulation</keyword>
<keyword evidence="3" id="KW-0238">DNA-binding</keyword>
<dbReference type="InterPro" id="IPR000551">
    <property type="entry name" value="MerR-type_HTH_dom"/>
</dbReference>
<dbReference type="GO" id="GO:0003677">
    <property type="term" value="F:DNA binding"/>
    <property type="evidence" value="ECO:0007669"/>
    <property type="project" value="UniProtKB-KW"/>
</dbReference>
<accession>A0A0M3RAY3</accession>
<dbReference type="RefSeq" id="WP_053605838.1">
    <property type="nucleotide sequence ID" value="NZ_CP012600.1"/>
</dbReference>
<reference evidence="7" key="1">
    <citation type="submission" date="2015-08" db="EMBL/GenBank/DDBJ databases">
        <title>Genome sequencing project for genomic taxonomy and phylogenomics of Bacillus-like bacteria.</title>
        <authorList>
            <person name="Liu B."/>
            <person name="Wang J."/>
            <person name="Zhu Y."/>
            <person name="Liu G."/>
            <person name="Chen Q."/>
            <person name="Chen Z."/>
            <person name="Lan J."/>
            <person name="Che J."/>
            <person name="Ge C."/>
            <person name="Shi H."/>
            <person name="Pan Z."/>
            <person name="Liu X."/>
        </authorList>
    </citation>
    <scope>NUCLEOTIDE SEQUENCE [LARGE SCALE GENOMIC DNA]</scope>
    <source>
        <strain evidence="7">FJAT-4402</strain>
    </source>
</reference>
<dbReference type="PROSITE" id="PS00552">
    <property type="entry name" value="HTH_MERR_1"/>
    <property type="match status" value="1"/>
</dbReference>
<dbReference type="PANTHER" id="PTHR30204:SF69">
    <property type="entry name" value="MERR-FAMILY TRANSCRIPTIONAL REGULATOR"/>
    <property type="match status" value="1"/>
</dbReference>
<evidence type="ECO:0000313" key="7">
    <source>
        <dbReference type="Proteomes" id="UP000067625"/>
    </source>
</evidence>
<dbReference type="EMBL" id="CP012600">
    <property type="protein sequence ID" value="ALC83952.1"/>
    <property type="molecule type" value="Genomic_DNA"/>
</dbReference>
<dbReference type="PANTHER" id="PTHR30204">
    <property type="entry name" value="REDOX-CYCLING DRUG-SENSING TRANSCRIPTIONAL ACTIVATOR SOXR"/>
    <property type="match status" value="1"/>
</dbReference>
<dbReference type="OrthoDB" id="9811174at2"/>
<dbReference type="SMART" id="SM00422">
    <property type="entry name" value="HTH_MERR"/>
    <property type="match status" value="1"/>
</dbReference>
<evidence type="ECO:0000256" key="1">
    <source>
        <dbReference type="ARBA" id="ARBA00022491"/>
    </source>
</evidence>
<dbReference type="InterPro" id="IPR009061">
    <property type="entry name" value="DNA-bd_dom_put_sf"/>
</dbReference>
<sequence length="122" mass="14209">MNYSIGQVSDQTGLSIHTLRYYEKEGIIPFVNRNDNGIRMYETKDIELLKFVCCLRATGMAISDLKEFVRLIIQGNETIDQRIIMLEKQKENLKSRVDQLVAYQGMINQKINIYSDMLVKNK</sequence>
<dbReference type="GO" id="GO:0003700">
    <property type="term" value="F:DNA-binding transcription factor activity"/>
    <property type="evidence" value="ECO:0007669"/>
    <property type="project" value="InterPro"/>
</dbReference>
<evidence type="ECO:0000259" key="5">
    <source>
        <dbReference type="PROSITE" id="PS50937"/>
    </source>
</evidence>
<proteinExistence type="predicted"/>
<evidence type="ECO:0000313" key="6">
    <source>
        <dbReference type="EMBL" id="ALC83952.1"/>
    </source>
</evidence>
<dbReference type="Proteomes" id="UP000067625">
    <property type="component" value="Chromosome"/>
</dbReference>
<evidence type="ECO:0000256" key="4">
    <source>
        <dbReference type="ARBA" id="ARBA00023163"/>
    </source>
</evidence>
<evidence type="ECO:0000256" key="2">
    <source>
        <dbReference type="ARBA" id="ARBA00023015"/>
    </source>
</evidence>
<evidence type="ECO:0000256" key="3">
    <source>
        <dbReference type="ARBA" id="ARBA00023125"/>
    </source>
</evidence>
<protein>
    <submittedName>
        <fullName evidence="6">MerR family transcriptional regulator</fullName>
    </submittedName>
</protein>
<dbReference type="Pfam" id="PF13411">
    <property type="entry name" value="MerR_1"/>
    <property type="match status" value="1"/>
</dbReference>
<dbReference type="PROSITE" id="PS50937">
    <property type="entry name" value="HTH_MERR_2"/>
    <property type="match status" value="1"/>
</dbReference>
<keyword evidence="1" id="KW-0678">Repressor</keyword>
<reference evidence="6 7" key="2">
    <citation type="journal article" date="2016" name="Int. J. Syst. Evol. Microbiol.">
        <title>Bacillus gobiensis sp. nov., isolated from a soil sample.</title>
        <authorList>
            <person name="Liu B."/>
            <person name="Liu G.H."/>
            <person name="Cetin S."/>
            <person name="Schumann P."/>
            <person name="Pan Z.Z."/>
            <person name="Chen Q.Q."/>
        </authorList>
    </citation>
    <scope>NUCLEOTIDE SEQUENCE [LARGE SCALE GENOMIC DNA]</scope>
    <source>
        <strain evidence="6 7">FJAT-4402</strain>
    </source>
</reference>
<feature type="domain" description="HTH merR-type" evidence="5">
    <location>
        <begin position="2"/>
        <end position="71"/>
    </location>
</feature>